<dbReference type="InterPro" id="IPR050790">
    <property type="entry name" value="ExbB/TolQ_transport"/>
</dbReference>
<accession>A0A3D9XHQ9</accession>
<feature type="signal peptide" evidence="15">
    <location>
        <begin position="1"/>
        <end position="28"/>
    </location>
</feature>
<evidence type="ECO:0000313" key="17">
    <source>
        <dbReference type="EMBL" id="REF70046.1"/>
    </source>
</evidence>
<feature type="region of interest" description="Disordered" evidence="13">
    <location>
        <begin position="29"/>
        <end position="170"/>
    </location>
</feature>
<keyword evidence="6" id="KW-0997">Cell inner membrane</keyword>
<keyword evidence="10 14" id="KW-0472">Membrane</keyword>
<evidence type="ECO:0000256" key="14">
    <source>
        <dbReference type="SAM" id="Phobius"/>
    </source>
</evidence>
<dbReference type="EMBL" id="QTUJ01000002">
    <property type="protein sequence ID" value="REF70046.1"/>
    <property type="molecule type" value="Genomic_DNA"/>
</dbReference>
<evidence type="ECO:0000256" key="11">
    <source>
        <dbReference type="ARBA" id="ARBA00024816"/>
    </source>
</evidence>
<evidence type="ECO:0000259" key="16">
    <source>
        <dbReference type="Pfam" id="PF01618"/>
    </source>
</evidence>
<organism evidence="17 18">
    <name type="scientific">Paracoccus versutus</name>
    <name type="common">Thiobacillus versutus</name>
    <dbReference type="NCBI Taxonomy" id="34007"/>
    <lineage>
        <taxon>Bacteria</taxon>
        <taxon>Pseudomonadati</taxon>
        <taxon>Pseudomonadota</taxon>
        <taxon>Alphaproteobacteria</taxon>
        <taxon>Rhodobacterales</taxon>
        <taxon>Paracoccaceae</taxon>
        <taxon>Paracoccus</taxon>
    </lineage>
</organism>
<dbReference type="AlphaFoldDB" id="A0A3D9XHQ9"/>
<gene>
    <name evidence="17" type="ORF">BDD41_2765</name>
</gene>
<dbReference type="Proteomes" id="UP000256941">
    <property type="component" value="Unassembled WGS sequence"/>
</dbReference>
<evidence type="ECO:0000256" key="2">
    <source>
        <dbReference type="ARBA" id="ARBA00011471"/>
    </source>
</evidence>
<keyword evidence="4 12" id="KW-0813">Transport</keyword>
<keyword evidence="7 14" id="KW-0812">Transmembrane</keyword>
<keyword evidence="5" id="KW-1003">Cell membrane</keyword>
<evidence type="ECO:0000256" key="12">
    <source>
        <dbReference type="RuleBase" id="RU004057"/>
    </source>
</evidence>
<comment type="function">
    <text evidence="11">Involved in the TonB-dependent energy-dependent transport of various receptor-bound substrates. Protects ExbD from proteolytic degradation and functionally stabilizes TonB.</text>
</comment>
<protein>
    <recommendedName>
        <fullName evidence="3">Biopolymer transport protein ExbB</fullName>
    </recommendedName>
</protein>
<comment type="similarity">
    <text evidence="12">Belongs to the exbB/tolQ family.</text>
</comment>
<comment type="subcellular location">
    <subcellularLocation>
        <location evidence="1">Cell inner membrane</location>
        <topology evidence="1">Multi-pass membrane protein</topology>
    </subcellularLocation>
    <subcellularLocation>
        <location evidence="12">Membrane</location>
        <topology evidence="12">Multi-pass membrane protein</topology>
    </subcellularLocation>
</comment>
<dbReference type="NCBIfam" id="TIGR02797">
    <property type="entry name" value="exbB"/>
    <property type="match status" value="1"/>
</dbReference>
<proteinExistence type="inferred from homology"/>
<evidence type="ECO:0000313" key="18">
    <source>
        <dbReference type="Proteomes" id="UP000256941"/>
    </source>
</evidence>
<dbReference type="InterPro" id="IPR002898">
    <property type="entry name" value="MotA_ExbB_proton_chnl"/>
</dbReference>
<dbReference type="RefSeq" id="WP_116222127.1">
    <property type="nucleotide sequence ID" value="NZ_CP038197.1"/>
</dbReference>
<keyword evidence="15" id="KW-0732">Signal</keyword>
<dbReference type="InterPro" id="IPR014164">
    <property type="entry name" value="TonB_ExbB_1"/>
</dbReference>
<feature type="transmembrane region" description="Helical" evidence="14">
    <location>
        <begin position="208"/>
        <end position="233"/>
    </location>
</feature>
<dbReference type="GO" id="GO:0017038">
    <property type="term" value="P:protein import"/>
    <property type="evidence" value="ECO:0007669"/>
    <property type="project" value="TreeGrafter"/>
</dbReference>
<comment type="caution">
    <text evidence="17">The sequence shown here is derived from an EMBL/GenBank/DDBJ whole genome shotgun (WGS) entry which is preliminary data.</text>
</comment>
<feature type="chain" id="PRO_5017638111" description="Biopolymer transport protein ExbB" evidence="15">
    <location>
        <begin position="29"/>
        <end position="423"/>
    </location>
</feature>
<dbReference type="GO" id="GO:0022857">
    <property type="term" value="F:transmembrane transporter activity"/>
    <property type="evidence" value="ECO:0007669"/>
    <property type="project" value="InterPro"/>
</dbReference>
<feature type="compositionally biased region" description="Low complexity" evidence="13">
    <location>
        <begin position="66"/>
        <end position="152"/>
    </location>
</feature>
<evidence type="ECO:0000256" key="3">
    <source>
        <dbReference type="ARBA" id="ARBA00022093"/>
    </source>
</evidence>
<comment type="subunit">
    <text evidence="2">The accessory proteins ExbB and ExbD seem to form a complex with TonB.</text>
</comment>
<evidence type="ECO:0000256" key="10">
    <source>
        <dbReference type="ARBA" id="ARBA00023136"/>
    </source>
</evidence>
<evidence type="ECO:0000256" key="9">
    <source>
        <dbReference type="ARBA" id="ARBA00022989"/>
    </source>
</evidence>
<feature type="domain" description="MotA/TolQ/ExbB proton channel" evidence="16">
    <location>
        <begin position="291"/>
        <end position="391"/>
    </location>
</feature>
<evidence type="ECO:0000256" key="15">
    <source>
        <dbReference type="SAM" id="SignalP"/>
    </source>
</evidence>
<evidence type="ECO:0000256" key="5">
    <source>
        <dbReference type="ARBA" id="ARBA00022475"/>
    </source>
</evidence>
<reference evidence="17 18" key="1">
    <citation type="submission" date="2018-08" db="EMBL/GenBank/DDBJ databases">
        <title>Genomic Encyclopedia of Archaeal and Bacterial Type Strains, Phase II (KMG-II): from individual species to whole genera.</title>
        <authorList>
            <person name="Goeker M."/>
        </authorList>
    </citation>
    <scope>NUCLEOTIDE SEQUENCE [LARGE SCALE GENOMIC DNA]</scope>
    <source>
        <strain evidence="17 18">DSM 17099</strain>
    </source>
</reference>
<feature type="transmembrane region" description="Helical" evidence="14">
    <location>
        <begin position="365"/>
        <end position="386"/>
    </location>
</feature>
<evidence type="ECO:0000256" key="8">
    <source>
        <dbReference type="ARBA" id="ARBA00022927"/>
    </source>
</evidence>
<keyword evidence="8 12" id="KW-0653">Protein transport</keyword>
<dbReference type="PANTHER" id="PTHR30625">
    <property type="entry name" value="PROTEIN TOLQ"/>
    <property type="match status" value="1"/>
</dbReference>
<evidence type="ECO:0000256" key="1">
    <source>
        <dbReference type="ARBA" id="ARBA00004429"/>
    </source>
</evidence>
<dbReference type="Pfam" id="PF01618">
    <property type="entry name" value="MotA_ExbB"/>
    <property type="match status" value="1"/>
</dbReference>
<evidence type="ECO:0000256" key="6">
    <source>
        <dbReference type="ARBA" id="ARBA00022519"/>
    </source>
</evidence>
<name>A0A3D9XHQ9_PARVE</name>
<keyword evidence="9 14" id="KW-1133">Transmembrane helix</keyword>
<feature type="compositionally biased region" description="Polar residues" evidence="13">
    <location>
        <begin position="34"/>
        <end position="47"/>
    </location>
</feature>
<feature type="transmembrane region" description="Helical" evidence="14">
    <location>
        <begin position="320"/>
        <end position="345"/>
    </location>
</feature>
<sequence length="423" mass="42435">MTQKSLPRRSAGTAVALTCLLLATPIAAQEAATGGQTSPAPEVQTQPAAPAGETAAPQPQVPQPATPEAAAPGTAAPGAASTTPAPAAETTPPATPAPAATAPEAAPQETTAPETTAPETTAPAPAADAPAAAPETAPATAQAPAASETPAAPEAPAPSAPEAAEPGGSSILPQAVQDALSPMLNPPERDPNLPHDLSPMGMFVAADWVVKAVMIGLAFASVVTWTVLVAKVLELLGAMQRAQSGIRRVEAAANLPSALASAGNRRDPVSRMIRAAAAEYDRSAPALDQAGDAGVKERVDSHLDRIEAIAGRRMSRGTGVLATIGSTAPFVGLFGTVWGIMNSFIGISQAQTTNLAVVAPGIAEALLATAIGLIAAIPAVVIYNVFARAITGYRLRLANAAAGVKRLVSRDLDFRGTVSRTEV</sequence>
<dbReference type="GO" id="GO:0005886">
    <property type="term" value="C:plasma membrane"/>
    <property type="evidence" value="ECO:0007669"/>
    <property type="project" value="UniProtKB-SubCell"/>
</dbReference>
<evidence type="ECO:0000256" key="13">
    <source>
        <dbReference type="SAM" id="MobiDB-lite"/>
    </source>
</evidence>
<evidence type="ECO:0000256" key="7">
    <source>
        <dbReference type="ARBA" id="ARBA00022692"/>
    </source>
</evidence>
<dbReference type="PANTHER" id="PTHR30625:SF16">
    <property type="entry name" value="BIOPOLYMER TRANSPORT PROTEIN EXBB"/>
    <property type="match status" value="1"/>
</dbReference>
<evidence type="ECO:0000256" key="4">
    <source>
        <dbReference type="ARBA" id="ARBA00022448"/>
    </source>
</evidence>